<protein>
    <recommendedName>
        <fullName evidence="3">ATP-grasp domain-containing protein</fullName>
    </recommendedName>
</protein>
<dbReference type="RefSeq" id="WP_109765721.1">
    <property type="nucleotide sequence ID" value="NZ_QFWV02000004.1"/>
</dbReference>
<gene>
    <name evidence="1" type="ORF">DEM25_006670</name>
</gene>
<dbReference type="OrthoDB" id="7625478at2"/>
<keyword evidence="2" id="KW-1185">Reference proteome</keyword>
<comment type="caution">
    <text evidence="1">The sequence shown here is derived from an EMBL/GenBank/DDBJ whole genome shotgun (WGS) entry which is preliminary data.</text>
</comment>
<dbReference type="AlphaFoldDB" id="A0A3A8AEK0"/>
<sequence>MDKRGAFVLGGAHGALALARSLGASGVPVSHISNDSPLPGSLRHVKHQIGWPGPLDEGAIPFLFKAAEDQFSYAALWDNGKPVAEFTARRTRQYPVDFGCKSTFVEIVEEPGVVEAARTILASFGHHGLVEVEFKRDQRDGSLRLLDVIPRPWSWFGLCSTAGIDLGTMLWRLANDQPNAPAAATPGTAWMYLARDAVAATSLMARRDIGLGGDLRSFGRVRACATFARNDPRPGLIDLPLTGGRVLTRRILKAGHQT</sequence>
<evidence type="ECO:0000313" key="2">
    <source>
        <dbReference type="Proteomes" id="UP000246132"/>
    </source>
</evidence>
<reference evidence="1 2" key="1">
    <citation type="journal article" date="2018" name="Int. J. Syst. Bacteriol.">
        <title>Oceaniradius stylonemae gen. nov., sp. nov., isolated from a red alga, Stylonema cornu-cervi.</title>
        <authorList>
            <person name="Jeong S."/>
        </authorList>
    </citation>
    <scope>NUCLEOTIDE SEQUENCE [LARGE SCALE GENOMIC DNA]</scope>
    <source>
        <strain evidence="1 2">StC1</strain>
    </source>
</reference>
<organism evidence="1 2">
    <name type="scientific">Oceaniradius stylonematis</name>
    <dbReference type="NCBI Taxonomy" id="2184161"/>
    <lineage>
        <taxon>Bacteria</taxon>
        <taxon>Pseudomonadati</taxon>
        <taxon>Pseudomonadota</taxon>
        <taxon>Alphaproteobacteria</taxon>
        <taxon>Hyphomicrobiales</taxon>
        <taxon>Ahrensiaceae</taxon>
        <taxon>Oceaniradius</taxon>
    </lineage>
</organism>
<accession>A0A3A8AEK0</accession>
<evidence type="ECO:0008006" key="3">
    <source>
        <dbReference type="Google" id="ProtNLM"/>
    </source>
</evidence>
<name>A0A3A8AEK0_9HYPH</name>
<dbReference type="EMBL" id="QFWV02000004">
    <property type="protein sequence ID" value="RKF07479.1"/>
    <property type="molecule type" value="Genomic_DNA"/>
</dbReference>
<evidence type="ECO:0000313" key="1">
    <source>
        <dbReference type="EMBL" id="RKF07479.1"/>
    </source>
</evidence>
<dbReference type="Proteomes" id="UP000246132">
    <property type="component" value="Unassembled WGS sequence"/>
</dbReference>
<dbReference type="Gene3D" id="3.30.470.20">
    <property type="entry name" value="ATP-grasp fold, B domain"/>
    <property type="match status" value="1"/>
</dbReference>
<dbReference type="SUPFAM" id="SSF56059">
    <property type="entry name" value="Glutathione synthetase ATP-binding domain-like"/>
    <property type="match status" value="1"/>
</dbReference>
<proteinExistence type="predicted"/>